<dbReference type="Proteomes" id="UP000434870">
    <property type="component" value="Unassembled WGS sequence"/>
</dbReference>
<dbReference type="RefSeq" id="WP_151655706.1">
    <property type="nucleotide sequence ID" value="NZ_WBVP01000015.1"/>
</dbReference>
<feature type="region of interest" description="Disordered" evidence="1">
    <location>
        <begin position="55"/>
        <end position="112"/>
    </location>
</feature>
<evidence type="ECO:0000256" key="1">
    <source>
        <dbReference type="SAM" id="MobiDB-lite"/>
    </source>
</evidence>
<feature type="compositionally biased region" description="Basic and acidic residues" evidence="1">
    <location>
        <begin position="55"/>
        <end position="81"/>
    </location>
</feature>
<evidence type="ECO:0000313" key="3">
    <source>
        <dbReference type="Proteomes" id="UP000434870"/>
    </source>
</evidence>
<dbReference type="EMBL" id="WBVP01000015">
    <property type="protein sequence ID" value="KAB2823969.1"/>
    <property type="molecule type" value="Genomic_DNA"/>
</dbReference>
<gene>
    <name evidence="2" type="ORF">F8B77_13195</name>
</gene>
<evidence type="ECO:0000313" key="2">
    <source>
        <dbReference type="EMBL" id="KAB2823969.1"/>
    </source>
</evidence>
<comment type="caution">
    <text evidence="2">The sequence shown here is derived from an EMBL/GenBank/DDBJ whole genome shotgun (WGS) entry which is preliminary data.</text>
</comment>
<feature type="compositionally biased region" description="Polar residues" evidence="1">
    <location>
        <begin position="85"/>
        <end position="101"/>
    </location>
</feature>
<organism evidence="2 3">
    <name type="scientific">Aliivibrio finisterrensis</name>
    <dbReference type="NCBI Taxonomy" id="511998"/>
    <lineage>
        <taxon>Bacteria</taxon>
        <taxon>Pseudomonadati</taxon>
        <taxon>Pseudomonadota</taxon>
        <taxon>Gammaproteobacteria</taxon>
        <taxon>Vibrionales</taxon>
        <taxon>Vibrionaceae</taxon>
        <taxon>Aliivibrio</taxon>
    </lineage>
</organism>
<reference evidence="2 3" key="1">
    <citation type="submission" date="2019-09" db="EMBL/GenBank/DDBJ databases">
        <title>Genome of Aliivibrio finisterrensis LMG 23869 (type strain).</title>
        <authorList>
            <person name="Bowman J.P."/>
        </authorList>
    </citation>
    <scope>NUCLEOTIDE SEQUENCE [LARGE SCALE GENOMIC DNA]</scope>
    <source>
        <strain evidence="2 3">LMG 23869</strain>
    </source>
</reference>
<protein>
    <submittedName>
        <fullName evidence="2">Uncharacterized protein</fullName>
    </submittedName>
</protein>
<proteinExistence type="predicted"/>
<name>A0A6N6RR95_9GAMM</name>
<accession>A0A6N6RR95</accession>
<sequence length="524" mass="59671">MKKYTLPLVPVAVILMAGIGLYSVHSSPSDKTLTIKNLSQPKAKNSSEHDAFLTRFHRTDPSIENKTQPEQREKETTKEEDSTTINKTSMIQNLPQDTLNTESDEYTNQDSSKLKAEEQLGHLGNQKPKANKEIHQKLQTMLYALDLTQSTPINLSFNISGLFYDEEDDFITTRIYFSYPGLSLINKNGLTLVGSPIKNEKETYFIISAKDDHHGEGEEAWTHIEFTLPSIEDATATNENALVGEIIYRLETTNSFLGQDYDYEVVYCEAFKFINDTAFYASSTNKQTCPTEKQLTQIGNYQADEQQLILTSTHSSFDADQHWQIKLAYESSEEKGESLLTTVHNGKQFETYTILKNKLAMESRLNVVTGEYPYQMEKFEYFFPTDKSGNYIKGTTGMYMMDSRLIDPSWAVLDSDLNINSDTHDMRCSFVLPFYQSSILGGQGAYASITTSSTAPNNIDPIECEERINANNQKRFAYLDLDYSYYDELVDGEIYSYVLKPKPEFAHLVEEFKVNLIYHAPAFD</sequence>
<dbReference type="AlphaFoldDB" id="A0A6N6RR95"/>